<sequence>MNLKDESFGGNFRPPNDCASEGKIRQLMKLSAVIFDLNGTVVADEDEYGEAFSKVLRRLGVKVNSHYPHQGGIGVEENWRIFREKYNIKTDKTNSELAVETQQEYLKLIPRITLRDGFENLIEGLRSTGIKIALATSNTWNVVERLFDSLGIEKYFDSVTTGEEVGEKKPNPEIFEIASDKLVVSPNECLVIEDSSAGIEAAKFAGMKVIAIARDTLYKKELSKADLVVENLSEITPNAIYDLG</sequence>
<dbReference type="AlphaFoldDB" id="A0A1F7Z816"/>
<evidence type="ECO:0000313" key="2">
    <source>
        <dbReference type="Proteomes" id="UP000177169"/>
    </source>
</evidence>
<dbReference type="EMBL" id="MGGR01000002">
    <property type="protein sequence ID" value="OGM34895.1"/>
    <property type="molecule type" value="Genomic_DNA"/>
</dbReference>
<dbReference type="SUPFAM" id="SSF56784">
    <property type="entry name" value="HAD-like"/>
    <property type="match status" value="1"/>
</dbReference>
<dbReference type="PANTHER" id="PTHR18901">
    <property type="entry name" value="2-DEOXYGLUCOSE-6-PHOSPHATE PHOSPHATASE 2"/>
    <property type="match status" value="1"/>
</dbReference>
<dbReference type="InterPro" id="IPR006439">
    <property type="entry name" value="HAD-SF_hydro_IA"/>
</dbReference>
<comment type="caution">
    <text evidence="1">The sequence shown here is derived from an EMBL/GenBank/DDBJ whole genome shotgun (WGS) entry which is preliminary data.</text>
</comment>
<dbReference type="SFLD" id="SFLDG01135">
    <property type="entry name" value="C1.5.6:_HAD__Beta-PGM__Phospha"/>
    <property type="match status" value="1"/>
</dbReference>
<dbReference type="InterPro" id="IPR036412">
    <property type="entry name" value="HAD-like_sf"/>
</dbReference>
<dbReference type="PRINTS" id="PR00413">
    <property type="entry name" value="HADHALOGNASE"/>
</dbReference>
<dbReference type="Pfam" id="PF13419">
    <property type="entry name" value="HAD_2"/>
    <property type="match status" value="1"/>
</dbReference>
<dbReference type="Gene3D" id="1.10.150.240">
    <property type="entry name" value="Putative phosphatase, domain 2"/>
    <property type="match status" value="1"/>
</dbReference>
<dbReference type="SFLD" id="SFLDS00003">
    <property type="entry name" value="Haloacid_Dehalogenase"/>
    <property type="match status" value="1"/>
</dbReference>
<dbReference type="PROSITE" id="PS01228">
    <property type="entry name" value="COF_1"/>
    <property type="match status" value="1"/>
</dbReference>
<name>A0A1F7Z816_9BACT</name>
<dbReference type="NCBIfam" id="TIGR01509">
    <property type="entry name" value="HAD-SF-IA-v3"/>
    <property type="match status" value="1"/>
</dbReference>
<evidence type="ECO:0000313" key="1">
    <source>
        <dbReference type="EMBL" id="OGM34895.1"/>
    </source>
</evidence>
<dbReference type="Proteomes" id="UP000177169">
    <property type="component" value="Unassembled WGS sequence"/>
</dbReference>
<gene>
    <name evidence="1" type="ORF">A3D01_00260</name>
</gene>
<dbReference type="InterPro" id="IPR023198">
    <property type="entry name" value="PGP-like_dom2"/>
</dbReference>
<protein>
    <recommendedName>
        <fullName evidence="3">FCP1 homology domain-containing protein</fullName>
    </recommendedName>
</protein>
<dbReference type="NCBIfam" id="TIGR01549">
    <property type="entry name" value="HAD-SF-IA-v1"/>
    <property type="match status" value="1"/>
</dbReference>
<proteinExistence type="predicted"/>
<dbReference type="PANTHER" id="PTHR18901:SF38">
    <property type="entry name" value="PSEUDOURIDINE-5'-PHOSPHATASE"/>
    <property type="match status" value="1"/>
</dbReference>
<dbReference type="InterPro" id="IPR023214">
    <property type="entry name" value="HAD_sf"/>
</dbReference>
<dbReference type="STRING" id="1802505.A3D01_00260"/>
<dbReference type="SFLD" id="SFLDG01129">
    <property type="entry name" value="C1.5:_HAD__Beta-PGM__Phosphata"/>
    <property type="match status" value="1"/>
</dbReference>
<evidence type="ECO:0008006" key="3">
    <source>
        <dbReference type="Google" id="ProtNLM"/>
    </source>
</evidence>
<dbReference type="InterPro" id="IPR041492">
    <property type="entry name" value="HAD_2"/>
</dbReference>
<dbReference type="Gene3D" id="3.40.50.1000">
    <property type="entry name" value="HAD superfamily/HAD-like"/>
    <property type="match status" value="1"/>
</dbReference>
<accession>A0A1F7Z816</accession>
<organism evidence="1 2">
    <name type="scientific">Candidatus Woesebacteria bacterium RIFCSPHIGHO2_02_FULL_39_13</name>
    <dbReference type="NCBI Taxonomy" id="1802505"/>
    <lineage>
        <taxon>Bacteria</taxon>
        <taxon>Candidatus Woeseibacteriota</taxon>
    </lineage>
</organism>
<reference evidence="1 2" key="1">
    <citation type="journal article" date="2016" name="Nat. Commun.">
        <title>Thousands of microbial genomes shed light on interconnected biogeochemical processes in an aquifer system.</title>
        <authorList>
            <person name="Anantharaman K."/>
            <person name="Brown C.T."/>
            <person name="Hug L.A."/>
            <person name="Sharon I."/>
            <person name="Castelle C.J."/>
            <person name="Probst A.J."/>
            <person name="Thomas B.C."/>
            <person name="Singh A."/>
            <person name="Wilkins M.J."/>
            <person name="Karaoz U."/>
            <person name="Brodie E.L."/>
            <person name="Williams K.H."/>
            <person name="Hubbard S.S."/>
            <person name="Banfield J.F."/>
        </authorList>
    </citation>
    <scope>NUCLEOTIDE SEQUENCE [LARGE SCALE GENOMIC DNA]</scope>
</reference>